<dbReference type="Proteomes" id="UP000007148">
    <property type="component" value="Unassembled WGS sequence"/>
</dbReference>
<dbReference type="InParanoid" id="G4T557"/>
<organism evidence="1 2">
    <name type="scientific">Serendipita indica (strain DSM 11827)</name>
    <name type="common">Root endophyte fungus</name>
    <name type="synonym">Piriformospora indica</name>
    <dbReference type="NCBI Taxonomy" id="1109443"/>
    <lineage>
        <taxon>Eukaryota</taxon>
        <taxon>Fungi</taxon>
        <taxon>Dikarya</taxon>
        <taxon>Basidiomycota</taxon>
        <taxon>Agaricomycotina</taxon>
        <taxon>Agaricomycetes</taxon>
        <taxon>Sebacinales</taxon>
        <taxon>Serendipitaceae</taxon>
        <taxon>Serendipita</taxon>
    </lineage>
</organism>
<reference evidence="1 2" key="1">
    <citation type="journal article" date="2011" name="PLoS Pathog.">
        <title>Endophytic Life Strategies Decoded by Genome and Transcriptome Analyses of the Mutualistic Root Symbiont Piriformospora indica.</title>
        <authorList>
            <person name="Zuccaro A."/>
            <person name="Lahrmann U."/>
            <person name="Guldener U."/>
            <person name="Langen G."/>
            <person name="Pfiffi S."/>
            <person name="Biedenkopf D."/>
            <person name="Wong P."/>
            <person name="Samans B."/>
            <person name="Grimm C."/>
            <person name="Basiewicz M."/>
            <person name="Murat C."/>
            <person name="Martin F."/>
            <person name="Kogel K.H."/>
        </authorList>
    </citation>
    <scope>NUCLEOTIDE SEQUENCE [LARGE SCALE GENOMIC DNA]</scope>
    <source>
        <strain evidence="1 2">DSM 11827</strain>
    </source>
</reference>
<dbReference type="EMBL" id="CAFZ01000002">
    <property type="protein sequence ID" value="CCA66455.1"/>
    <property type="molecule type" value="Genomic_DNA"/>
</dbReference>
<proteinExistence type="predicted"/>
<comment type="caution">
    <text evidence="1">The sequence shown here is derived from an EMBL/GenBank/DDBJ whole genome shotgun (WGS) entry which is preliminary data.</text>
</comment>
<evidence type="ECO:0000313" key="1">
    <source>
        <dbReference type="EMBL" id="CCA66455.1"/>
    </source>
</evidence>
<dbReference type="AlphaFoldDB" id="G4T557"/>
<keyword evidence="2" id="KW-1185">Reference proteome</keyword>
<evidence type="ECO:0000313" key="2">
    <source>
        <dbReference type="Proteomes" id="UP000007148"/>
    </source>
</evidence>
<name>G4T557_SERID</name>
<protein>
    <submittedName>
        <fullName evidence="1">Uncharacterized protein</fullName>
    </submittedName>
</protein>
<dbReference type="HOGENOM" id="CLU_1240549_0_0_1"/>
<gene>
    <name evidence="1" type="ORF">PIIN_00141</name>
</gene>
<sequence>MFDELMLWAKMPIPWDIPDPSTTKQLPLSQLKECGLRYGFHAEPPFEDHAYVDCPLRASKFPKPGEFDQRLLGFLGQQSIITDEENDDKVFGYPGCPFTATYGQDAMPPDYEIVAHLEGCNRSLSQPYVQEFFMLWETSPMRLSPQDYNWMTSNRDADKDGIENYLSTHTHQIDCQKSFKCPSCPFSIPLRGEEYPTSQITAHLAGCTNAMTKPDVQEFISLL</sequence>
<accession>G4T557</accession>